<feature type="binding site" evidence="18">
    <location>
        <position position="262"/>
    </location>
    <ligand>
        <name>Zn(2+)</name>
        <dbReference type="ChEBI" id="CHEBI:29105"/>
    </ligand>
</feature>
<organism evidence="21 22">
    <name type="scientific">Limosilactobacillus frumenti DSM 13145</name>
    <dbReference type="NCBI Taxonomy" id="1423746"/>
    <lineage>
        <taxon>Bacteria</taxon>
        <taxon>Bacillati</taxon>
        <taxon>Bacillota</taxon>
        <taxon>Bacilli</taxon>
        <taxon>Lactobacillales</taxon>
        <taxon>Lactobacillaceae</taxon>
        <taxon>Limosilactobacillus</taxon>
    </lineage>
</organism>
<proteinExistence type="inferred from homology"/>
<evidence type="ECO:0000256" key="9">
    <source>
        <dbReference type="ARBA" id="ARBA00022490"/>
    </source>
</evidence>
<keyword evidence="9 18" id="KW-0963">Cytoplasm</keyword>
<comment type="function">
    <text evidence="18">Catalyzes the conversion of 3-deoxy-D-arabino-heptulosonate 7-phosphate (DAHP) to dehydroquinate (DHQ).</text>
</comment>
<evidence type="ECO:0000256" key="18">
    <source>
        <dbReference type="HAMAP-Rule" id="MF_00110"/>
    </source>
</evidence>
<dbReference type="InterPro" id="IPR030963">
    <property type="entry name" value="DHQ_synth_fam"/>
</dbReference>
<keyword evidence="14 18" id="KW-0520">NAD</keyword>
<evidence type="ECO:0000256" key="12">
    <source>
        <dbReference type="ARBA" id="ARBA00022741"/>
    </source>
</evidence>
<dbReference type="PIRSF" id="PIRSF001455">
    <property type="entry name" value="DHQ_synth"/>
    <property type="match status" value="1"/>
</dbReference>
<feature type="binding site" evidence="18">
    <location>
        <begin position="170"/>
        <end position="173"/>
    </location>
    <ligand>
        <name>NAD(+)</name>
        <dbReference type="ChEBI" id="CHEBI:57540"/>
    </ligand>
</feature>
<dbReference type="GO" id="GO:0005737">
    <property type="term" value="C:cytoplasm"/>
    <property type="evidence" value="ECO:0007669"/>
    <property type="project" value="UniProtKB-SubCell"/>
</dbReference>
<dbReference type="GO" id="GO:0000166">
    <property type="term" value="F:nucleotide binding"/>
    <property type="evidence" value="ECO:0007669"/>
    <property type="project" value="UniProtKB-KW"/>
</dbReference>
<dbReference type="EMBL" id="AZER01000025">
    <property type="protein sequence ID" value="KRL25992.1"/>
    <property type="molecule type" value="Genomic_DNA"/>
</dbReference>
<comment type="similarity">
    <text evidence="6 18">Belongs to the sugar phosphate cyclases superfamily. Dehydroquinate synthase family.</text>
</comment>
<evidence type="ECO:0000256" key="2">
    <source>
        <dbReference type="ARBA" id="ARBA00001911"/>
    </source>
</evidence>
<feature type="domain" description="3-dehydroquinate synthase C-terminal" evidence="20">
    <location>
        <begin position="182"/>
        <end position="322"/>
    </location>
</feature>
<dbReference type="InterPro" id="IPR030960">
    <property type="entry name" value="DHQS/DOIS_N"/>
</dbReference>
<dbReference type="Gene3D" id="3.40.50.1970">
    <property type="match status" value="1"/>
</dbReference>
<dbReference type="RefSeq" id="WP_057752455.1">
    <property type="nucleotide sequence ID" value="NZ_AZER01000025.1"/>
</dbReference>
<evidence type="ECO:0000256" key="6">
    <source>
        <dbReference type="ARBA" id="ARBA00005412"/>
    </source>
</evidence>
<dbReference type="CDD" id="cd08195">
    <property type="entry name" value="DHQS"/>
    <property type="match status" value="1"/>
</dbReference>
<evidence type="ECO:0000256" key="16">
    <source>
        <dbReference type="ARBA" id="ARBA00023239"/>
    </source>
</evidence>
<dbReference type="InterPro" id="IPR056179">
    <property type="entry name" value="DHQS_C"/>
</dbReference>
<dbReference type="Gene3D" id="1.20.1090.10">
    <property type="entry name" value="Dehydroquinate synthase-like - alpha domain"/>
    <property type="match status" value="1"/>
</dbReference>
<evidence type="ECO:0000256" key="7">
    <source>
        <dbReference type="ARBA" id="ARBA00013031"/>
    </source>
</evidence>
<keyword evidence="15 18" id="KW-0057">Aromatic amino acid biosynthesis</keyword>
<evidence type="ECO:0000256" key="11">
    <source>
        <dbReference type="ARBA" id="ARBA00022723"/>
    </source>
</evidence>
<comment type="cofactor">
    <cofactor evidence="18">
        <name>Co(2+)</name>
        <dbReference type="ChEBI" id="CHEBI:48828"/>
    </cofactor>
    <cofactor evidence="18">
        <name>Zn(2+)</name>
        <dbReference type="ChEBI" id="CHEBI:29105"/>
    </cofactor>
    <text evidence="18">Binds 1 divalent metal cation per subunit. Can use either Co(2+) or Zn(2+).</text>
</comment>
<dbReference type="AlphaFoldDB" id="A0A0R1PCH0"/>
<dbReference type="OrthoDB" id="9806583at2"/>
<evidence type="ECO:0000313" key="21">
    <source>
        <dbReference type="EMBL" id="KRL25992.1"/>
    </source>
</evidence>
<feature type="binding site" evidence="18">
    <location>
        <position position="152"/>
    </location>
    <ligand>
        <name>NAD(+)</name>
        <dbReference type="ChEBI" id="CHEBI:57540"/>
    </ligand>
</feature>
<keyword evidence="17 18" id="KW-0170">Cobalt</keyword>
<dbReference type="GO" id="GO:0046872">
    <property type="term" value="F:metal ion binding"/>
    <property type="evidence" value="ECO:0007669"/>
    <property type="project" value="UniProtKB-KW"/>
</dbReference>
<evidence type="ECO:0000256" key="3">
    <source>
        <dbReference type="ARBA" id="ARBA00001947"/>
    </source>
</evidence>
<comment type="cofactor">
    <cofactor evidence="2 18">
        <name>NAD(+)</name>
        <dbReference type="ChEBI" id="CHEBI:57540"/>
    </cofactor>
</comment>
<dbReference type="NCBIfam" id="TIGR01357">
    <property type="entry name" value="aroB"/>
    <property type="match status" value="1"/>
</dbReference>
<dbReference type="GO" id="GO:0009073">
    <property type="term" value="P:aromatic amino acid family biosynthetic process"/>
    <property type="evidence" value="ECO:0007669"/>
    <property type="project" value="UniProtKB-KW"/>
</dbReference>
<comment type="subcellular location">
    <subcellularLocation>
        <location evidence="4 18">Cytoplasm</location>
    </subcellularLocation>
</comment>
<evidence type="ECO:0000256" key="14">
    <source>
        <dbReference type="ARBA" id="ARBA00023027"/>
    </source>
</evidence>
<dbReference type="InterPro" id="IPR050071">
    <property type="entry name" value="Dehydroquinate_synthase"/>
</dbReference>
<gene>
    <name evidence="18" type="primary">aroB</name>
    <name evidence="21" type="ORF">FD27_GL001378</name>
</gene>
<dbReference type="Proteomes" id="UP000051445">
    <property type="component" value="Unassembled WGS sequence"/>
</dbReference>
<name>A0A0R1PCH0_9LACO</name>
<dbReference type="PATRIC" id="fig|1423746.3.peg.1408"/>
<dbReference type="Pfam" id="PF24621">
    <property type="entry name" value="DHQS_C"/>
    <property type="match status" value="1"/>
</dbReference>
<evidence type="ECO:0000256" key="15">
    <source>
        <dbReference type="ARBA" id="ARBA00023141"/>
    </source>
</evidence>
<dbReference type="HAMAP" id="MF_00110">
    <property type="entry name" value="DHQ_synthase"/>
    <property type="match status" value="1"/>
</dbReference>
<feature type="binding site" evidence="18">
    <location>
        <position position="246"/>
    </location>
    <ligand>
        <name>Zn(2+)</name>
        <dbReference type="ChEBI" id="CHEBI:29105"/>
    </ligand>
</feature>
<dbReference type="SUPFAM" id="SSF56796">
    <property type="entry name" value="Dehydroquinate synthase-like"/>
    <property type="match status" value="1"/>
</dbReference>
<dbReference type="UniPathway" id="UPA00053">
    <property type="reaction ID" value="UER00085"/>
</dbReference>
<dbReference type="GO" id="GO:0008652">
    <property type="term" value="P:amino acid biosynthetic process"/>
    <property type="evidence" value="ECO:0007669"/>
    <property type="project" value="UniProtKB-KW"/>
</dbReference>
<evidence type="ECO:0000256" key="4">
    <source>
        <dbReference type="ARBA" id="ARBA00004496"/>
    </source>
</evidence>
<feature type="binding site" evidence="18">
    <location>
        <begin position="130"/>
        <end position="131"/>
    </location>
    <ligand>
        <name>NAD(+)</name>
        <dbReference type="ChEBI" id="CHEBI:57540"/>
    </ligand>
</feature>
<dbReference type="GO" id="GO:0003856">
    <property type="term" value="F:3-dehydroquinate synthase activity"/>
    <property type="evidence" value="ECO:0007669"/>
    <property type="project" value="UniProtKB-UniRule"/>
</dbReference>
<feature type="binding site" evidence="18">
    <location>
        <begin position="106"/>
        <end position="110"/>
    </location>
    <ligand>
        <name>NAD(+)</name>
        <dbReference type="ChEBI" id="CHEBI:57540"/>
    </ligand>
</feature>
<evidence type="ECO:0000313" key="22">
    <source>
        <dbReference type="Proteomes" id="UP000051445"/>
    </source>
</evidence>
<dbReference type="STRING" id="1423746.FD27_GL001378"/>
<keyword evidence="16 18" id="KW-0456">Lyase</keyword>
<evidence type="ECO:0000259" key="20">
    <source>
        <dbReference type="Pfam" id="PF24621"/>
    </source>
</evidence>
<evidence type="ECO:0000256" key="17">
    <source>
        <dbReference type="ARBA" id="ARBA00023285"/>
    </source>
</evidence>
<keyword evidence="10 18" id="KW-0028">Amino-acid biosynthesis</keyword>
<dbReference type="InterPro" id="IPR016037">
    <property type="entry name" value="DHQ_synth_AroB"/>
</dbReference>
<dbReference type="FunFam" id="3.40.50.1970:FF:000007">
    <property type="entry name" value="Pentafunctional AROM polypeptide"/>
    <property type="match status" value="1"/>
</dbReference>
<evidence type="ECO:0000256" key="5">
    <source>
        <dbReference type="ARBA" id="ARBA00004661"/>
    </source>
</evidence>
<dbReference type="EC" id="4.2.3.4" evidence="7 18"/>
<reference evidence="21 22" key="1">
    <citation type="journal article" date="2015" name="Genome Announc.">
        <title>Expanding the biotechnology potential of lactobacilli through comparative genomics of 213 strains and associated genera.</title>
        <authorList>
            <person name="Sun Z."/>
            <person name="Harris H.M."/>
            <person name="McCann A."/>
            <person name="Guo C."/>
            <person name="Argimon S."/>
            <person name="Zhang W."/>
            <person name="Yang X."/>
            <person name="Jeffery I.B."/>
            <person name="Cooney J.C."/>
            <person name="Kagawa T.F."/>
            <person name="Liu W."/>
            <person name="Song Y."/>
            <person name="Salvetti E."/>
            <person name="Wrobel A."/>
            <person name="Rasinkangas P."/>
            <person name="Parkhill J."/>
            <person name="Rea M.C."/>
            <person name="O'Sullivan O."/>
            <person name="Ritari J."/>
            <person name="Douillard F.P."/>
            <person name="Paul Ross R."/>
            <person name="Yang R."/>
            <person name="Briner A.E."/>
            <person name="Felis G.E."/>
            <person name="de Vos W.M."/>
            <person name="Barrangou R."/>
            <person name="Klaenhammer T.R."/>
            <person name="Caufield P.W."/>
            <person name="Cui Y."/>
            <person name="Zhang H."/>
            <person name="O'Toole P.W."/>
        </authorList>
    </citation>
    <scope>NUCLEOTIDE SEQUENCE [LARGE SCALE GENOMIC DNA]</scope>
    <source>
        <strain evidence="21 22">DSM 13145</strain>
    </source>
</reference>
<evidence type="ECO:0000259" key="19">
    <source>
        <dbReference type="Pfam" id="PF01761"/>
    </source>
</evidence>
<keyword evidence="12 18" id="KW-0547">Nucleotide-binding</keyword>
<dbReference type="GO" id="GO:0009423">
    <property type="term" value="P:chorismate biosynthetic process"/>
    <property type="evidence" value="ECO:0007669"/>
    <property type="project" value="UniProtKB-UniRule"/>
</dbReference>
<dbReference type="PANTHER" id="PTHR43622:SF7">
    <property type="entry name" value="3-DEHYDROQUINATE SYNTHASE, CHLOROPLASTIC"/>
    <property type="match status" value="1"/>
</dbReference>
<accession>A0A0R1PCH0</accession>
<comment type="pathway">
    <text evidence="5 18">Metabolic intermediate biosynthesis; chorismate biosynthesis; chorismate from D-erythrose 4-phosphate and phosphoenolpyruvate: step 2/7.</text>
</comment>
<feature type="binding site" evidence="18">
    <location>
        <position position="143"/>
    </location>
    <ligand>
        <name>NAD(+)</name>
        <dbReference type="ChEBI" id="CHEBI:57540"/>
    </ligand>
</feature>
<keyword evidence="13 18" id="KW-0862">Zinc</keyword>
<protein>
    <recommendedName>
        <fullName evidence="8 18">3-dehydroquinate synthase</fullName>
        <shortName evidence="18">DHQS</shortName>
        <ecNumber evidence="7 18">4.2.3.4</ecNumber>
    </recommendedName>
</protein>
<keyword evidence="22" id="KW-1185">Reference proteome</keyword>
<comment type="caution">
    <text evidence="21">The sequence shown here is derived from an EMBL/GenBank/DDBJ whole genome shotgun (WGS) entry which is preliminary data.</text>
</comment>
<feature type="domain" description="3-dehydroquinate synthase N-terminal" evidence="19">
    <location>
        <begin position="69"/>
        <end position="179"/>
    </location>
</feature>
<comment type="caution">
    <text evidence="18">Lacks conserved residue(s) required for the propagation of feature annotation.</text>
</comment>
<sequence>MKKITVALTNKHYDVLIEKGLLNNAGKLISSVWAPRKVAIVSDDNVAPLYQQQLADQLTNNGFTVHCYQFPAGEASKSLSQLQTLAQQLVTDNFNRDDGVVALGGGVTGDLAGFLAATYMRGISLIQVPTSLLAQVDSSVGGKTAVDLGTTKNIVGSFYEPDLVLIDPTTLKTLTQRDLVEGYGEIVKVAAMTGGNFWQLIEKIESPTDILANAMSLSEGSIQFKADIVMADEKEGGQRQLLNFGHTIGHAVEALANGKLRHGEAVSIGTVAICQDFEEAGKTVAGVTAKIRTQLAAVGLPVSSPLLSSPQILDKIKHDKKNHNGHLNLVYIKKIGQPAILTVPENQISNTLKVPRQ</sequence>
<evidence type="ECO:0000256" key="10">
    <source>
        <dbReference type="ARBA" id="ARBA00022605"/>
    </source>
</evidence>
<feature type="binding site" evidence="18">
    <location>
        <position position="185"/>
    </location>
    <ligand>
        <name>Zn(2+)</name>
        <dbReference type="ChEBI" id="CHEBI:29105"/>
    </ligand>
</feature>
<evidence type="ECO:0000256" key="1">
    <source>
        <dbReference type="ARBA" id="ARBA00001393"/>
    </source>
</evidence>
<evidence type="ECO:0000256" key="13">
    <source>
        <dbReference type="ARBA" id="ARBA00022833"/>
    </source>
</evidence>
<evidence type="ECO:0000256" key="8">
    <source>
        <dbReference type="ARBA" id="ARBA00017684"/>
    </source>
</evidence>
<comment type="catalytic activity">
    <reaction evidence="1 18">
        <text>7-phospho-2-dehydro-3-deoxy-D-arabino-heptonate = 3-dehydroquinate + phosphate</text>
        <dbReference type="Rhea" id="RHEA:21968"/>
        <dbReference type="ChEBI" id="CHEBI:32364"/>
        <dbReference type="ChEBI" id="CHEBI:43474"/>
        <dbReference type="ChEBI" id="CHEBI:58394"/>
        <dbReference type="EC" id="4.2.3.4"/>
    </reaction>
</comment>
<comment type="cofactor">
    <cofactor evidence="3">
        <name>Zn(2+)</name>
        <dbReference type="ChEBI" id="CHEBI:29105"/>
    </cofactor>
</comment>
<dbReference type="Pfam" id="PF01761">
    <property type="entry name" value="DHQ_synthase"/>
    <property type="match status" value="1"/>
</dbReference>
<dbReference type="PANTHER" id="PTHR43622">
    <property type="entry name" value="3-DEHYDROQUINATE SYNTHASE"/>
    <property type="match status" value="1"/>
</dbReference>
<keyword evidence="11 18" id="KW-0479">Metal-binding</keyword>